<feature type="region of interest" description="Disordered" evidence="1">
    <location>
        <begin position="1"/>
        <end position="45"/>
    </location>
</feature>
<gene>
    <name evidence="2" type="ORF">HAX54_006481</name>
</gene>
<feature type="compositionally biased region" description="Acidic residues" evidence="1">
    <location>
        <begin position="115"/>
        <end position="126"/>
    </location>
</feature>
<keyword evidence="3" id="KW-1185">Reference proteome</keyword>
<feature type="non-terminal residue" evidence="2">
    <location>
        <position position="164"/>
    </location>
</feature>
<name>A0ABS8TAD7_DATST</name>
<proteinExistence type="predicted"/>
<dbReference type="EMBL" id="JACEIK010001326">
    <property type="protein sequence ID" value="MCD7468386.1"/>
    <property type="molecule type" value="Genomic_DNA"/>
</dbReference>
<reference evidence="2 3" key="1">
    <citation type="journal article" date="2021" name="BMC Genomics">
        <title>Datura genome reveals duplications of psychoactive alkaloid biosynthetic genes and high mutation rate following tissue culture.</title>
        <authorList>
            <person name="Rajewski A."/>
            <person name="Carter-House D."/>
            <person name="Stajich J."/>
            <person name="Litt A."/>
        </authorList>
    </citation>
    <scope>NUCLEOTIDE SEQUENCE [LARGE SCALE GENOMIC DNA]</scope>
    <source>
        <strain evidence="2">AR-01</strain>
    </source>
</reference>
<accession>A0ABS8TAD7</accession>
<protein>
    <submittedName>
        <fullName evidence="2">Uncharacterized protein</fullName>
    </submittedName>
</protein>
<sequence>MSMTKDRGGFAINGQWDTSREGERERAEKEEQEVGGGVVSYPNSEATRGTEGRRWIFFRWWKEVFRLLVMLSEKMGRRVFRWVACVFAGWDGDDWWSVGSFPIVRRSEWRVVGDAGDEEERGEEGSEAAAGSDLSPENMGRRERGWSGDEGEEGVGGCMLFFQR</sequence>
<organism evidence="2 3">
    <name type="scientific">Datura stramonium</name>
    <name type="common">Jimsonweed</name>
    <name type="synonym">Common thornapple</name>
    <dbReference type="NCBI Taxonomy" id="4076"/>
    <lineage>
        <taxon>Eukaryota</taxon>
        <taxon>Viridiplantae</taxon>
        <taxon>Streptophyta</taxon>
        <taxon>Embryophyta</taxon>
        <taxon>Tracheophyta</taxon>
        <taxon>Spermatophyta</taxon>
        <taxon>Magnoliopsida</taxon>
        <taxon>eudicotyledons</taxon>
        <taxon>Gunneridae</taxon>
        <taxon>Pentapetalae</taxon>
        <taxon>asterids</taxon>
        <taxon>lamiids</taxon>
        <taxon>Solanales</taxon>
        <taxon>Solanaceae</taxon>
        <taxon>Solanoideae</taxon>
        <taxon>Datureae</taxon>
        <taxon>Datura</taxon>
    </lineage>
</organism>
<evidence type="ECO:0000313" key="3">
    <source>
        <dbReference type="Proteomes" id="UP000823775"/>
    </source>
</evidence>
<feature type="region of interest" description="Disordered" evidence="1">
    <location>
        <begin position="115"/>
        <end position="164"/>
    </location>
</feature>
<evidence type="ECO:0000313" key="2">
    <source>
        <dbReference type="EMBL" id="MCD7468386.1"/>
    </source>
</evidence>
<evidence type="ECO:0000256" key="1">
    <source>
        <dbReference type="SAM" id="MobiDB-lite"/>
    </source>
</evidence>
<comment type="caution">
    <text evidence="2">The sequence shown here is derived from an EMBL/GenBank/DDBJ whole genome shotgun (WGS) entry which is preliminary data.</text>
</comment>
<dbReference type="Proteomes" id="UP000823775">
    <property type="component" value="Unassembled WGS sequence"/>
</dbReference>
<feature type="compositionally biased region" description="Basic and acidic residues" evidence="1">
    <location>
        <begin position="18"/>
        <end position="29"/>
    </location>
</feature>